<dbReference type="FunFam" id="1.10.10.60:FF:000383">
    <property type="entry name" value="box A-binding factor"/>
    <property type="match status" value="1"/>
</dbReference>
<evidence type="ECO:0000256" key="14">
    <source>
        <dbReference type="PROSITE-ProRule" id="PRU00108"/>
    </source>
</evidence>
<keyword evidence="6" id="KW-0805">Transcription regulation</keyword>
<evidence type="ECO:0000256" key="9">
    <source>
        <dbReference type="ARBA" id="ARBA00023163"/>
    </source>
</evidence>
<evidence type="ECO:0000256" key="10">
    <source>
        <dbReference type="ARBA" id="ARBA00023242"/>
    </source>
</evidence>
<dbReference type="EMBL" id="CACVKT020000927">
    <property type="protein sequence ID" value="CAC5363916.1"/>
    <property type="molecule type" value="Genomic_DNA"/>
</dbReference>
<evidence type="ECO:0000256" key="4">
    <source>
        <dbReference type="ARBA" id="ARBA00022473"/>
    </source>
</evidence>
<evidence type="ECO:0000256" key="7">
    <source>
        <dbReference type="ARBA" id="ARBA00023125"/>
    </source>
</evidence>
<keyword evidence="11" id="KW-0844">Vision</keyword>
<evidence type="ECO:0000256" key="11">
    <source>
        <dbReference type="ARBA" id="ARBA00023305"/>
    </source>
</evidence>
<dbReference type="SUPFAM" id="SSF46689">
    <property type="entry name" value="Homeodomain-like"/>
    <property type="match status" value="1"/>
</dbReference>
<dbReference type="PANTHER" id="PTHR46892:SF3">
    <property type="entry name" value="VISUAL SYSTEM HOMEOBOX 2"/>
    <property type="match status" value="1"/>
</dbReference>
<dbReference type="InterPro" id="IPR009057">
    <property type="entry name" value="Homeodomain-like_sf"/>
</dbReference>
<evidence type="ECO:0000256" key="1">
    <source>
        <dbReference type="ARBA" id="ARBA00004123"/>
    </source>
</evidence>
<dbReference type="AlphaFoldDB" id="A0A6J8A8P8"/>
<evidence type="ECO:0000256" key="3">
    <source>
        <dbReference type="ARBA" id="ARBA00014891"/>
    </source>
</evidence>
<dbReference type="GO" id="GO:0007601">
    <property type="term" value="P:visual perception"/>
    <property type="evidence" value="ECO:0007669"/>
    <property type="project" value="UniProtKB-KW"/>
</dbReference>
<dbReference type="OrthoDB" id="6159439at2759"/>
<sequence length="351" mass="40120">MNTQQSMSFQTPYNNGTLYSPPQQRQSFAIHEILGLPNCRQNQSPDFLDAQGYTNISYVPGLTPTSPYQTGNVGFETQPQGFYRDQTVPQGTSSSFCPWRLDTGTVTAQTYSTGTPRYTDNMGYGVKAPALDEGLQRPECAHLEKTEQQINKKQKKRRRHRTIFTGYQIEELEKTFKESHYPDLYAREVLALKIDLPEDRIQVWFQNKRAKWRKTEKRWGKSSIMAEYGLYGAMVRHALPLPESIINTADKGIEKSSAPWLLGMHKKSLEASKKIREEEEDCVDNTDNKNTDFRSESIAQLRAKAQEHNARLLQALNKTDQDKQSDEECSDNSFDGSFFSDTVESSDLLRS</sequence>
<dbReference type="PANTHER" id="PTHR46892">
    <property type="entry name" value="VISUAL SYSTEM HOMEOBOX 2"/>
    <property type="match status" value="1"/>
</dbReference>
<proteinExistence type="inferred from homology"/>
<dbReference type="Pfam" id="PF00046">
    <property type="entry name" value="Homeodomain"/>
    <property type="match status" value="1"/>
</dbReference>
<dbReference type="InterPro" id="IPR023339">
    <property type="entry name" value="CVC"/>
</dbReference>
<keyword evidence="4" id="KW-0217">Developmental protein</keyword>
<keyword evidence="20" id="KW-1185">Reference proteome</keyword>
<name>A0A6J8A8P8_MYTCO</name>
<feature type="region of interest" description="Disordered" evidence="16">
    <location>
        <begin position="1"/>
        <end position="22"/>
    </location>
</feature>
<feature type="DNA-binding region" description="Homeobox" evidence="14">
    <location>
        <begin position="157"/>
        <end position="216"/>
    </location>
</feature>
<keyword evidence="7 14" id="KW-0238">DNA-binding</keyword>
<evidence type="ECO:0000313" key="20">
    <source>
        <dbReference type="Proteomes" id="UP000507470"/>
    </source>
</evidence>
<evidence type="ECO:0000256" key="6">
    <source>
        <dbReference type="ARBA" id="ARBA00023015"/>
    </source>
</evidence>
<dbReference type="InterPro" id="IPR052294">
    <property type="entry name" value="VSX_homeobox_regulators"/>
</dbReference>
<evidence type="ECO:0000313" key="19">
    <source>
        <dbReference type="EMBL" id="CAC5363916.1"/>
    </source>
</evidence>
<dbReference type="GO" id="GO:0005634">
    <property type="term" value="C:nucleus"/>
    <property type="evidence" value="ECO:0007669"/>
    <property type="project" value="UniProtKB-SubCell"/>
</dbReference>
<keyword evidence="5" id="KW-0716">Sensory transduction</keyword>
<dbReference type="PROSITE" id="PS00027">
    <property type="entry name" value="HOMEOBOX_1"/>
    <property type="match status" value="1"/>
</dbReference>
<protein>
    <recommendedName>
        <fullName evidence="3">Visual system homeobox 2</fullName>
    </recommendedName>
    <alternativeName>
        <fullName evidence="12">Ceh-10 homeodomain-containing homolog</fullName>
    </alternativeName>
    <alternativeName>
        <fullName evidence="13">Homeobox protein CHX10</fullName>
    </alternativeName>
</protein>
<feature type="region of interest" description="Disordered" evidence="16">
    <location>
        <begin position="315"/>
        <end position="337"/>
    </location>
</feature>
<dbReference type="PROSITE" id="PS51496">
    <property type="entry name" value="CVC"/>
    <property type="match status" value="1"/>
</dbReference>
<dbReference type="Proteomes" id="UP000507470">
    <property type="component" value="Unassembled WGS sequence"/>
</dbReference>
<keyword evidence="8 14" id="KW-0371">Homeobox</keyword>
<dbReference type="Gene3D" id="1.10.10.60">
    <property type="entry name" value="Homeodomain-like"/>
    <property type="match status" value="1"/>
</dbReference>
<comment type="similarity">
    <text evidence="2">Belongs to the paired homeobox family.</text>
</comment>
<dbReference type="InterPro" id="IPR003654">
    <property type="entry name" value="OAR_dom"/>
</dbReference>
<dbReference type="CDD" id="cd00086">
    <property type="entry name" value="homeodomain"/>
    <property type="match status" value="1"/>
</dbReference>
<comment type="subcellular location">
    <subcellularLocation>
        <location evidence="1 14 15">Nucleus</location>
    </subcellularLocation>
</comment>
<dbReference type="GO" id="GO:0000981">
    <property type="term" value="F:DNA-binding transcription factor activity, RNA polymerase II-specific"/>
    <property type="evidence" value="ECO:0007669"/>
    <property type="project" value="InterPro"/>
</dbReference>
<dbReference type="SMART" id="SM00389">
    <property type="entry name" value="HOX"/>
    <property type="match status" value="1"/>
</dbReference>
<keyword evidence="10 14" id="KW-0539">Nucleus</keyword>
<accession>A0A6J8A8P8</accession>
<evidence type="ECO:0000256" key="16">
    <source>
        <dbReference type="SAM" id="MobiDB-lite"/>
    </source>
</evidence>
<evidence type="ECO:0000259" key="18">
    <source>
        <dbReference type="PROSITE" id="PS51496"/>
    </source>
</evidence>
<feature type="domain" description="Homeobox" evidence="17">
    <location>
        <begin position="155"/>
        <end position="215"/>
    </location>
</feature>
<dbReference type="Pfam" id="PF03826">
    <property type="entry name" value="OAR"/>
    <property type="match status" value="1"/>
</dbReference>
<evidence type="ECO:0000256" key="15">
    <source>
        <dbReference type="RuleBase" id="RU000682"/>
    </source>
</evidence>
<dbReference type="InterPro" id="IPR001356">
    <property type="entry name" value="HD"/>
</dbReference>
<organism evidence="19 20">
    <name type="scientific">Mytilus coruscus</name>
    <name type="common">Sea mussel</name>
    <dbReference type="NCBI Taxonomy" id="42192"/>
    <lineage>
        <taxon>Eukaryota</taxon>
        <taxon>Metazoa</taxon>
        <taxon>Spiralia</taxon>
        <taxon>Lophotrochozoa</taxon>
        <taxon>Mollusca</taxon>
        <taxon>Bivalvia</taxon>
        <taxon>Autobranchia</taxon>
        <taxon>Pteriomorphia</taxon>
        <taxon>Mytilida</taxon>
        <taxon>Mytiloidea</taxon>
        <taxon>Mytilidae</taxon>
        <taxon>Mytilinae</taxon>
        <taxon>Mytilus</taxon>
    </lineage>
</organism>
<evidence type="ECO:0000256" key="5">
    <source>
        <dbReference type="ARBA" id="ARBA00022606"/>
    </source>
</evidence>
<keyword evidence="9" id="KW-0804">Transcription</keyword>
<gene>
    <name evidence="19" type="ORF">MCOR_5152</name>
</gene>
<evidence type="ECO:0000259" key="17">
    <source>
        <dbReference type="PROSITE" id="PS50071"/>
    </source>
</evidence>
<evidence type="ECO:0000256" key="2">
    <source>
        <dbReference type="ARBA" id="ARBA00005733"/>
    </source>
</evidence>
<evidence type="ECO:0000256" key="12">
    <source>
        <dbReference type="ARBA" id="ARBA00030203"/>
    </source>
</evidence>
<dbReference type="GO" id="GO:1990837">
    <property type="term" value="F:sequence-specific double-stranded DNA binding"/>
    <property type="evidence" value="ECO:0007669"/>
    <property type="project" value="TreeGrafter"/>
</dbReference>
<evidence type="ECO:0000256" key="8">
    <source>
        <dbReference type="ARBA" id="ARBA00023155"/>
    </source>
</evidence>
<dbReference type="PROSITE" id="PS50071">
    <property type="entry name" value="HOMEOBOX_2"/>
    <property type="match status" value="1"/>
</dbReference>
<feature type="domain" description="CVC" evidence="18">
    <location>
        <begin position="217"/>
        <end position="270"/>
    </location>
</feature>
<reference evidence="19 20" key="1">
    <citation type="submission" date="2020-06" db="EMBL/GenBank/DDBJ databases">
        <authorList>
            <person name="Li R."/>
            <person name="Bekaert M."/>
        </authorList>
    </citation>
    <scope>NUCLEOTIDE SEQUENCE [LARGE SCALE GENOMIC DNA]</scope>
    <source>
        <strain evidence="20">wild</strain>
    </source>
</reference>
<dbReference type="InterPro" id="IPR017970">
    <property type="entry name" value="Homeobox_CS"/>
</dbReference>
<evidence type="ECO:0000256" key="13">
    <source>
        <dbReference type="ARBA" id="ARBA00031274"/>
    </source>
</evidence>